<dbReference type="GO" id="GO:0005737">
    <property type="term" value="C:cytoplasm"/>
    <property type="evidence" value="ECO:0007669"/>
    <property type="project" value="UniProtKB-UniRule"/>
</dbReference>
<feature type="modified residue" description="S-(dipyrrolylmethanemethyl)cysteine" evidence="8">
    <location>
        <position position="245"/>
    </location>
</feature>
<comment type="subunit">
    <text evidence="4 8">Monomer.</text>
</comment>
<comment type="function">
    <text evidence="1 8">Tetrapolymerization of the monopyrrole PBG into the hydroxymethylbilane pre-uroporphyrinogen in several discrete steps.</text>
</comment>
<dbReference type="InterPro" id="IPR022417">
    <property type="entry name" value="Porphobilin_deaminase_N"/>
</dbReference>
<evidence type="ECO:0000256" key="6">
    <source>
        <dbReference type="ARBA" id="ARBA00023244"/>
    </source>
</evidence>
<organism evidence="11">
    <name type="scientific">Candidatus Kentrum sp. FW</name>
    <dbReference type="NCBI Taxonomy" id="2126338"/>
    <lineage>
        <taxon>Bacteria</taxon>
        <taxon>Pseudomonadati</taxon>
        <taxon>Pseudomonadota</taxon>
        <taxon>Gammaproteobacteria</taxon>
        <taxon>Candidatus Kentrum</taxon>
    </lineage>
</organism>
<dbReference type="Gene3D" id="3.40.190.10">
    <property type="entry name" value="Periplasmic binding protein-like II"/>
    <property type="match status" value="2"/>
</dbReference>
<dbReference type="PANTHER" id="PTHR11557:SF0">
    <property type="entry name" value="PORPHOBILINOGEN DEAMINASE"/>
    <property type="match status" value="1"/>
</dbReference>
<keyword evidence="6 8" id="KW-0627">Porphyrin biosynthesis</keyword>
<dbReference type="Pfam" id="PF01379">
    <property type="entry name" value="Porphobil_deam"/>
    <property type="match status" value="1"/>
</dbReference>
<dbReference type="PIRSF" id="PIRSF001438">
    <property type="entry name" value="4pyrrol_synth_OHMeBilane_synth"/>
    <property type="match status" value="1"/>
</dbReference>
<protein>
    <recommendedName>
        <fullName evidence="8">Porphobilinogen deaminase</fullName>
        <shortName evidence="8">PBG</shortName>
        <ecNumber evidence="8">2.5.1.61</ecNumber>
    </recommendedName>
    <alternativeName>
        <fullName evidence="8">Hydroxymethylbilane synthase</fullName>
        <shortName evidence="8">HMBS</shortName>
    </alternativeName>
    <alternativeName>
        <fullName evidence="8">Pre-uroporphyrinogen synthase</fullName>
    </alternativeName>
</protein>
<dbReference type="SUPFAM" id="SSF54782">
    <property type="entry name" value="Porphobilinogen deaminase (hydroxymethylbilane synthase), C-terminal domain"/>
    <property type="match status" value="1"/>
</dbReference>
<dbReference type="InterPro" id="IPR022418">
    <property type="entry name" value="Porphobilinogen_deaminase_C"/>
</dbReference>
<dbReference type="Pfam" id="PF03900">
    <property type="entry name" value="Porphobil_deamC"/>
    <property type="match status" value="1"/>
</dbReference>
<dbReference type="Gene3D" id="3.30.160.40">
    <property type="entry name" value="Porphobilinogen deaminase, C-terminal domain"/>
    <property type="match status" value="1"/>
</dbReference>
<dbReference type="CDD" id="cd13646">
    <property type="entry name" value="PBP2_EcHMBS_like"/>
    <property type="match status" value="1"/>
</dbReference>
<accession>A0A450SK37</accession>
<dbReference type="PROSITE" id="PS00533">
    <property type="entry name" value="PORPHOBILINOGEN_DEAM"/>
    <property type="match status" value="1"/>
</dbReference>
<dbReference type="GO" id="GO:0006782">
    <property type="term" value="P:protoporphyrinogen IX biosynthetic process"/>
    <property type="evidence" value="ECO:0007669"/>
    <property type="project" value="UniProtKB-UniRule"/>
</dbReference>
<dbReference type="InterPro" id="IPR000860">
    <property type="entry name" value="HemC"/>
</dbReference>
<dbReference type="PRINTS" id="PR00151">
    <property type="entry name" value="PORPHBDMNASE"/>
</dbReference>
<comment type="cofactor">
    <cofactor evidence="8">
        <name>dipyrromethane</name>
        <dbReference type="ChEBI" id="CHEBI:60342"/>
    </cofactor>
    <text evidence="8">Binds 1 dipyrromethane group covalently.</text>
</comment>
<dbReference type="NCBIfam" id="TIGR00212">
    <property type="entry name" value="hemC"/>
    <property type="match status" value="1"/>
</dbReference>
<evidence type="ECO:0000256" key="3">
    <source>
        <dbReference type="ARBA" id="ARBA00005638"/>
    </source>
</evidence>
<dbReference type="InterPro" id="IPR036803">
    <property type="entry name" value="Porphobilinogen_deaminase_C_sf"/>
</dbReference>
<reference evidence="11" key="1">
    <citation type="submission" date="2019-02" db="EMBL/GenBank/DDBJ databases">
        <authorList>
            <person name="Gruber-Vodicka R. H."/>
            <person name="Seah K. B. B."/>
        </authorList>
    </citation>
    <scope>NUCLEOTIDE SEQUENCE</scope>
    <source>
        <strain evidence="11">BECK_BZ15</strain>
    </source>
</reference>
<dbReference type="InterPro" id="IPR022419">
    <property type="entry name" value="Porphobilin_deaminase_cofac_BS"/>
</dbReference>
<dbReference type="EC" id="2.5.1.61" evidence="8"/>
<dbReference type="AlphaFoldDB" id="A0A450SK37"/>
<dbReference type="HAMAP" id="MF_00260">
    <property type="entry name" value="Porphobil_deam"/>
    <property type="match status" value="1"/>
</dbReference>
<evidence type="ECO:0000256" key="8">
    <source>
        <dbReference type="HAMAP-Rule" id="MF_00260"/>
    </source>
</evidence>
<dbReference type="FunFam" id="3.40.190.10:FF:000004">
    <property type="entry name" value="Porphobilinogen deaminase"/>
    <property type="match status" value="1"/>
</dbReference>
<feature type="domain" description="Porphobilinogen deaminase N-terminal" evidence="9">
    <location>
        <begin position="9"/>
        <end position="215"/>
    </location>
</feature>
<dbReference type="PANTHER" id="PTHR11557">
    <property type="entry name" value="PORPHOBILINOGEN DEAMINASE"/>
    <property type="match status" value="1"/>
</dbReference>
<comment type="miscellaneous">
    <text evidence="8">The porphobilinogen subunits are added to the dipyrromethane group.</text>
</comment>
<evidence type="ECO:0000256" key="4">
    <source>
        <dbReference type="ARBA" id="ARBA00011245"/>
    </source>
</evidence>
<evidence type="ECO:0000259" key="10">
    <source>
        <dbReference type="Pfam" id="PF03900"/>
    </source>
</evidence>
<evidence type="ECO:0000256" key="2">
    <source>
        <dbReference type="ARBA" id="ARBA00004735"/>
    </source>
</evidence>
<evidence type="ECO:0000259" key="9">
    <source>
        <dbReference type="Pfam" id="PF01379"/>
    </source>
</evidence>
<name>A0A450SK37_9GAMM</name>
<comment type="similarity">
    <text evidence="3 8">Belongs to the HMBS family.</text>
</comment>
<proteinExistence type="inferred from homology"/>
<comment type="catalytic activity">
    <reaction evidence="7 8">
        <text>4 porphobilinogen + H2O = hydroxymethylbilane + 4 NH4(+)</text>
        <dbReference type="Rhea" id="RHEA:13185"/>
        <dbReference type="ChEBI" id="CHEBI:15377"/>
        <dbReference type="ChEBI" id="CHEBI:28938"/>
        <dbReference type="ChEBI" id="CHEBI:57845"/>
        <dbReference type="ChEBI" id="CHEBI:58126"/>
        <dbReference type="EC" id="2.5.1.61"/>
    </reaction>
</comment>
<dbReference type="FunFam" id="3.40.190.10:FF:000005">
    <property type="entry name" value="Porphobilinogen deaminase"/>
    <property type="match status" value="1"/>
</dbReference>
<dbReference type="UniPathway" id="UPA00251">
    <property type="reaction ID" value="UER00319"/>
</dbReference>
<feature type="domain" description="Porphobilinogen deaminase C-terminal" evidence="10">
    <location>
        <begin position="229"/>
        <end position="278"/>
    </location>
</feature>
<comment type="pathway">
    <text evidence="2">Porphyrin-containing compound metabolism; protoporphyrin-IX biosynthesis; coproporphyrinogen-III from 5-aminolevulinate: step 2/4.</text>
</comment>
<sequence>MPIPHREIIRIATRRSPLAMWQAEHVGRRLQEFQPDIDIELVPIVTRGDKILDTPLGKIGGKGLFVKELERALLDGSADIAAHSMKDVPAVLPDDLVLAAILSREDPRDAFVSVHYQRLDELPSGARIGTCSLRRQCQIRERRSDLRLLDLRGNVGTRLARLDAGEFDGIILAAAGLERLGFGDRIRETLPPVVSLPAIGQGAIGIECRRGDVRIGTKVGLLNDLPTARCVQAERAMNGMLGGGCQVPVAGYAKIKEGYLHLRGLVGRIDGSRVLRASGSLPVEGVNTPSGVVGEGTVVELGRTVAGALLAQGAGEILTEIQEARC</sequence>
<evidence type="ECO:0000256" key="5">
    <source>
        <dbReference type="ARBA" id="ARBA00022679"/>
    </source>
</evidence>
<gene>
    <name evidence="8" type="primary">hemC</name>
    <name evidence="11" type="ORF">BECKFW1821A_GA0114235_10457</name>
</gene>
<keyword evidence="5 8" id="KW-0808">Transferase</keyword>
<evidence type="ECO:0000256" key="7">
    <source>
        <dbReference type="ARBA" id="ARBA00048169"/>
    </source>
</evidence>
<evidence type="ECO:0000256" key="1">
    <source>
        <dbReference type="ARBA" id="ARBA00002869"/>
    </source>
</evidence>
<dbReference type="SUPFAM" id="SSF53850">
    <property type="entry name" value="Periplasmic binding protein-like II"/>
    <property type="match status" value="1"/>
</dbReference>
<dbReference type="EMBL" id="CAADEW010000045">
    <property type="protein sequence ID" value="VFJ53894.1"/>
    <property type="molecule type" value="Genomic_DNA"/>
</dbReference>
<dbReference type="GO" id="GO:0004418">
    <property type="term" value="F:hydroxymethylbilane synthase activity"/>
    <property type="evidence" value="ECO:0007669"/>
    <property type="project" value="UniProtKB-UniRule"/>
</dbReference>
<evidence type="ECO:0000313" key="11">
    <source>
        <dbReference type="EMBL" id="VFJ53894.1"/>
    </source>
</evidence>